<dbReference type="EMBL" id="AZIL01000279">
    <property type="protein sequence ID" value="EWM28554.1"/>
    <property type="molecule type" value="Genomic_DNA"/>
</dbReference>
<comment type="caution">
    <text evidence="1">The sequence shown here is derived from an EMBL/GenBank/DDBJ whole genome shotgun (WGS) entry which is preliminary data.</text>
</comment>
<name>W7U6V6_9STRA</name>
<keyword evidence="2" id="KW-1185">Reference proteome</keyword>
<proteinExistence type="predicted"/>
<evidence type="ECO:0000313" key="2">
    <source>
        <dbReference type="Proteomes" id="UP000019335"/>
    </source>
</evidence>
<evidence type="ECO:0000313" key="1">
    <source>
        <dbReference type="EMBL" id="EWM28554.1"/>
    </source>
</evidence>
<protein>
    <submittedName>
        <fullName evidence="1">Uncharacterized protein</fullName>
    </submittedName>
</protein>
<sequence>MQYRSKHSLLILGNGEEEDAMYRHVQNGGREIEGHSTRRKGAMERHAEGECRLFVDCEGMPWIPEAPLCPGKHLII</sequence>
<dbReference type="AlphaFoldDB" id="W7U6V6"/>
<dbReference type="Proteomes" id="UP000019335">
    <property type="component" value="Chromosome 4"/>
</dbReference>
<accession>W7U6V6</accession>
<reference evidence="1 2" key="1">
    <citation type="journal article" date="2014" name="Mol. Plant">
        <title>Chromosome Scale Genome Assembly and Transcriptome Profiling of Nannochloropsis gaditana in Nitrogen Depletion.</title>
        <authorList>
            <person name="Corteggiani Carpinelli E."/>
            <person name="Telatin A."/>
            <person name="Vitulo N."/>
            <person name="Forcato C."/>
            <person name="D'Angelo M."/>
            <person name="Schiavon R."/>
            <person name="Vezzi A."/>
            <person name="Giacometti G.M."/>
            <person name="Morosinotto T."/>
            <person name="Valle G."/>
        </authorList>
    </citation>
    <scope>NUCLEOTIDE SEQUENCE [LARGE SCALE GENOMIC DNA]</scope>
    <source>
        <strain evidence="1 2">B-31</strain>
    </source>
</reference>
<organism evidence="1 2">
    <name type="scientific">Nannochloropsis gaditana</name>
    <dbReference type="NCBI Taxonomy" id="72520"/>
    <lineage>
        <taxon>Eukaryota</taxon>
        <taxon>Sar</taxon>
        <taxon>Stramenopiles</taxon>
        <taxon>Ochrophyta</taxon>
        <taxon>Eustigmatophyceae</taxon>
        <taxon>Eustigmatales</taxon>
        <taxon>Monodopsidaceae</taxon>
        <taxon>Nannochloropsis</taxon>
    </lineage>
</organism>
<gene>
    <name evidence="1" type="ORF">Naga_100009g107</name>
</gene>